<sequence>MSGKMTLYKLVVLGDGGVGKTALTIQLCLNHFVETYDPTIEDSYRKQVVIDSQSCMLEVLDTAGQEEYTALRDQWIRDGEGFVLVYSIASRASFSRIRKFHHQIQRVKESSNAGSPTGVAYLSSPVAQSSSFGSGQAPVMLVGNKSDRVTEREVSTQEGSALAKDMGCEFVEASAKNCINVEKAFYDVVRSLRRQRQEAPIPGTSGEKRLFQPPRLAMILRRSEIVPEPGVLIPPLVAGQRLALITQLQHATSFVAYFHMGVQSAEDWASFNAPTYAHGNRMHMLRCLNVFGTLVDWRTTVTDYLSIRASSALKSPTRFIPAPARASAAAVSWASFAQDWRDTYTRFCSKHDPSSEFVSVDQHHQDSLRDLIVGQGLEGLWSAEEVLDISRIWHYLTPWVDSAQGLKELDQQGITTSTLSNGNISLLQDLVTHANLHFTHLFSAETFKAYKPDRRTYLGAVEKLGLEPEDCAMVAAHLGDLDAARKSGLRTVYIERKGEEAWSKAEIDKTREEGWVNVWIGVDEANEVGGVMALAQILGRTSSKVTK</sequence>
<dbReference type="PROSITE" id="PS51421">
    <property type="entry name" value="RAS"/>
    <property type="match status" value="1"/>
</dbReference>
<dbReference type="NCBIfam" id="TIGR01428">
    <property type="entry name" value="HAD_type_II"/>
    <property type="match status" value="1"/>
</dbReference>
<dbReference type="InterPro" id="IPR006328">
    <property type="entry name" value="2-HAD"/>
</dbReference>
<evidence type="ECO:0000313" key="5">
    <source>
        <dbReference type="EMBL" id="CAF9924171.1"/>
    </source>
</evidence>
<evidence type="ECO:0000256" key="1">
    <source>
        <dbReference type="ARBA" id="ARBA00008106"/>
    </source>
</evidence>
<evidence type="ECO:0000256" key="4">
    <source>
        <dbReference type="ARBA" id="ARBA00023134"/>
    </source>
</evidence>
<dbReference type="FunFam" id="3.40.50.300:FF:000654">
    <property type="entry name" value="Small g-protein ras2"/>
    <property type="match status" value="1"/>
</dbReference>
<dbReference type="GO" id="GO:0016020">
    <property type="term" value="C:membrane"/>
    <property type="evidence" value="ECO:0007669"/>
    <property type="project" value="InterPro"/>
</dbReference>
<dbReference type="InterPro" id="IPR001806">
    <property type="entry name" value="Small_GTPase"/>
</dbReference>
<dbReference type="GO" id="GO:0003924">
    <property type="term" value="F:GTPase activity"/>
    <property type="evidence" value="ECO:0007669"/>
    <property type="project" value="InterPro"/>
</dbReference>
<protein>
    <submittedName>
        <fullName evidence="5">Ras GTPase ras2</fullName>
    </submittedName>
</protein>
<dbReference type="Proteomes" id="UP000664521">
    <property type="component" value="Unassembled WGS sequence"/>
</dbReference>
<dbReference type="EMBL" id="CAJPDS010000035">
    <property type="protein sequence ID" value="CAF9924171.1"/>
    <property type="molecule type" value="Genomic_DNA"/>
</dbReference>
<evidence type="ECO:0000256" key="2">
    <source>
        <dbReference type="ARBA" id="ARBA00008344"/>
    </source>
</evidence>
<dbReference type="NCBIfam" id="TIGR01493">
    <property type="entry name" value="HAD-SF-IA-v2"/>
    <property type="match status" value="1"/>
</dbReference>
<dbReference type="Pfam" id="PF00071">
    <property type="entry name" value="Ras"/>
    <property type="match status" value="1"/>
</dbReference>
<dbReference type="PROSITE" id="PS51420">
    <property type="entry name" value="RHO"/>
    <property type="match status" value="1"/>
</dbReference>
<comment type="similarity">
    <text evidence="1">Belongs to the HAD-like hydrolase superfamily. S-2-haloalkanoic acid dehalogenase family.</text>
</comment>
<dbReference type="PRINTS" id="PR00449">
    <property type="entry name" value="RASTRNSFRMNG"/>
</dbReference>
<dbReference type="Gene3D" id="3.40.50.300">
    <property type="entry name" value="P-loop containing nucleotide triphosphate hydrolases"/>
    <property type="match status" value="1"/>
</dbReference>
<dbReference type="InterPro" id="IPR036412">
    <property type="entry name" value="HAD-like_sf"/>
</dbReference>
<keyword evidence="3" id="KW-0547">Nucleotide-binding</keyword>
<comment type="similarity">
    <text evidence="2">Belongs to the small GTPase superfamily. Ras family.</text>
</comment>
<dbReference type="SMART" id="SM00174">
    <property type="entry name" value="RHO"/>
    <property type="match status" value="1"/>
</dbReference>
<organism evidence="5 6">
    <name type="scientific">Heterodermia speciosa</name>
    <dbReference type="NCBI Taxonomy" id="116794"/>
    <lineage>
        <taxon>Eukaryota</taxon>
        <taxon>Fungi</taxon>
        <taxon>Dikarya</taxon>
        <taxon>Ascomycota</taxon>
        <taxon>Pezizomycotina</taxon>
        <taxon>Lecanoromycetes</taxon>
        <taxon>OSLEUM clade</taxon>
        <taxon>Lecanoromycetidae</taxon>
        <taxon>Caliciales</taxon>
        <taxon>Physciaceae</taxon>
        <taxon>Heterodermia</taxon>
    </lineage>
</organism>
<dbReference type="GO" id="GO:0007165">
    <property type="term" value="P:signal transduction"/>
    <property type="evidence" value="ECO:0007669"/>
    <property type="project" value="InterPro"/>
</dbReference>
<dbReference type="NCBIfam" id="TIGR00231">
    <property type="entry name" value="small_GTP"/>
    <property type="match status" value="1"/>
</dbReference>
<dbReference type="Gene3D" id="1.10.150.240">
    <property type="entry name" value="Putative phosphatase, domain 2"/>
    <property type="match status" value="1"/>
</dbReference>
<dbReference type="InterPro" id="IPR027417">
    <property type="entry name" value="P-loop_NTPase"/>
</dbReference>
<accession>A0A8H3FNC1</accession>
<dbReference type="GO" id="GO:0005525">
    <property type="term" value="F:GTP binding"/>
    <property type="evidence" value="ECO:0007669"/>
    <property type="project" value="UniProtKB-KW"/>
</dbReference>
<dbReference type="InterPro" id="IPR023214">
    <property type="entry name" value="HAD_sf"/>
</dbReference>
<dbReference type="GO" id="GO:0016791">
    <property type="term" value="F:phosphatase activity"/>
    <property type="evidence" value="ECO:0007669"/>
    <property type="project" value="UniProtKB-ARBA"/>
</dbReference>
<dbReference type="OrthoDB" id="5976022at2759"/>
<name>A0A8H3FNC1_9LECA</name>
<evidence type="ECO:0000256" key="3">
    <source>
        <dbReference type="ARBA" id="ARBA00022741"/>
    </source>
</evidence>
<dbReference type="GO" id="GO:0019120">
    <property type="term" value="F:hydrolase activity, acting on acid halide bonds, in C-halide compounds"/>
    <property type="evidence" value="ECO:0007669"/>
    <property type="project" value="InterPro"/>
</dbReference>
<reference evidence="5" key="1">
    <citation type="submission" date="2021-03" db="EMBL/GenBank/DDBJ databases">
        <authorList>
            <person name="Tagirdzhanova G."/>
        </authorList>
    </citation>
    <scope>NUCLEOTIDE SEQUENCE</scope>
</reference>
<dbReference type="InterPro" id="IPR006439">
    <property type="entry name" value="HAD-SF_hydro_IA"/>
</dbReference>
<dbReference type="PROSITE" id="PS51419">
    <property type="entry name" value="RAB"/>
    <property type="match status" value="1"/>
</dbReference>
<gene>
    <name evidence="5" type="primary">RAS2</name>
    <name evidence="5" type="ORF">HETSPECPRED_005517</name>
</gene>
<proteinExistence type="inferred from homology"/>
<dbReference type="Gene3D" id="3.40.50.1000">
    <property type="entry name" value="HAD superfamily/HAD-like"/>
    <property type="match status" value="1"/>
</dbReference>
<dbReference type="SUPFAM" id="SSF52540">
    <property type="entry name" value="P-loop containing nucleoside triphosphate hydrolases"/>
    <property type="match status" value="1"/>
</dbReference>
<dbReference type="InterPro" id="IPR005225">
    <property type="entry name" value="Small_GTP-bd"/>
</dbReference>
<dbReference type="SUPFAM" id="SSF56784">
    <property type="entry name" value="HAD-like"/>
    <property type="match status" value="1"/>
</dbReference>
<dbReference type="AlphaFoldDB" id="A0A8H3FNC1"/>
<dbReference type="SMART" id="SM00173">
    <property type="entry name" value="RAS"/>
    <property type="match status" value="1"/>
</dbReference>
<dbReference type="Pfam" id="PF00702">
    <property type="entry name" value="Hydrolase"/>
    <property type="match status" value="1"/>
</dbReference>
<dbReference type="InterPro" id="IPR020849">
    <property type="entry name" value="Small_GTPase_Ras-type"/>
</dbReference>
<comment type="caution">
    <text evidence="5">The sequence shown here is derived from an EMBL/GenBank/DDBJ whole genome shotgun (WGS) entry which is preliminary data.</text>
</comment>
<evidence type="ECO:0000313" key="6">
    <source>
        <dbReference type="Proteomes" id="UP000664521"/>
    </source>
</evidence>
<dbReference type="SMART" id="SM00175">
    <property type="entry name" value="RAB"/>
    <property type="match status" value="1"/>
</dbReference>
<dbReference type="InterPro" id="IPR023198">
    <property type="entry name" value="PGP-like_dom2"/>
</dbReference>
<keyword evidence="4" id="KW-0342">GTP-binding</keyword>
<keyword evidence="6" id="KW-1185">Reference proteome</keyword>
<dbReference type="PANTHER" id="PTHR24070">
    <property type="entry name" value="RAS, DI-RAS, AND RHEB FAMILY MEMBERS OF SMALL GTPASE SUPERFAMILY"/>
    <property type="match status" value="1"/>
</dbReference>